<keyword evidence="1" id="KW-0479">Metal-binding</keyword>
<keyword evidence="2 4" id="KW-0863">Zinc-finger</keyword>
<name>A0A8H7N207_BIOOC</name>
<evidence type="ECO:0000256" key="1">
    <source>
        <dbReference type="ARBA" id="ARBA00022723"/>
    </source>
</evidence>
<dbReference type="Gene3D" id="6.10.140.2220">
    <property type="match status" value="1"/>
</dbReference>
<accession>A0A8H7N207</accession>
<evidence type="ECO:0000256" key="2">
    <source>
        <dbReference type="ARBA" id="ARBA00022771"/>
    </source>
</evidence>
<dbReference type="Proteomes" id="UP000616885">
    <property type="component" value="Unassembled WGS sequence"/>
</dbReference>
<evidence type="ECO:0000313" key="7">
    <source>
        <dbReference type="Proteomes" id="UP000616885"/>
    </source>
</evidence>
<dbReference type="AlphaFoldDB" id="A0A8H7N207"/>
<dbReference type="SUPFAM" id="SSF144232">
    <property type="entry name" value="HIT/MYND zinc finger-like"/>
    <property type="match status" value="1"/>
</dbReference>
<dbReference type="GO" id="GO:0008270">
    <property type="term" value="F:zinc ion binding"/>
    <property type="evidence" value="ECO:0007669"/>
    <property type="project" value="UniProtKB-KW"/>
</dbReference>
<comment type="caution">
    <text evidence="6">The sequence shown here is derived from an EMBL/GenBank/DDBJ whole genome shotgun (WGS) entry which is preliminary data.</text>
</comment>
<dbReference type="EMBL" id="JADCTT010000019">
    <property type="protein sequence ID" value="KAF9742870.1"/>
    <property type="molecule type" value="Genomic_DNA"/>
</dbReference>
<sequence>MTALTVTMTPSRPSLQPPACEWCGSTANLRRCTGCKAIYYCSQSHRQSHHAAHRSACEAVGSALAGVVKEEIPFRASFFNGRHPTIPRHHLPEARRYTAARRWWILVLLEKFGQAGGRRHVVETALEHCLEVMREKQDDISELGRFVPSLLLRLGRDQEAYDFIKWYVAVEHGWGWGNSRLGYLGVKNADVLEYPAFEMENRLDTWPSLPSDLNYFMLSALILVKMRVLNELLDIQNTFRALNGFMVPEILGLVQSQLLTGALRSRPEILRRSTDDISALILQSKIHIMALFDAAEQHHPTSWRSMRGQRVANASPDPEADALCNRSSWLETHGALKTLNHAVELREKKCGYLKYEYIRNNGHKRLVAKEVATSALASS</sequence>
<gene>
    <name evidence="6" type="ORF">IM811_007052</name>
</gene>
<dbReference type="InterPro" id="IPR002893">
    <property type="entry name" value="Znf_MYND"/>
</dbReference>
<evidence type="ECO:0000256" key="3">
    <source>
        <dbReference type="ARBA" id="ARBA00022833"/>
    </source>
</evidence>
<proteinExistence type="predicted"/>
<dbReference type="PROSITE" id="PS50865">
    <property type="entry name" value="ZF_MYND_2"/>
    <property type="match status" value="1"/>
</dbReference>
<protein>
    <recommendedName>
        <fullName evidence="5">MYND-type domain-containing protein</fullName>
    </recommendedName>
</protein>
<evidence type="ECO:0000259" key="5">
    <source>
        <dbReference type="PROSITE" id="PS50865"/>
    </source>
</evidence>
<reference evidence="6" key="1">
    <citation type="submission" date="2020-10" db="EMBL/GenBank/DDBJ databases">
        <title>High-Quality Genome Resource of Clonostachys rosea strain S41 by Oxford Nanopore Long-Read Sequencing.</title>
        <authorList>
            <person name="Wang H."/>
        </authorList>
    </citation>
    <scope>NUCLEOTIDE SEQUENCE</scope>
    <source>
        <strain evidence="6">S41</strain>
    </source>
</reference>
<keyword evidence="3" id="KW-0862">Zinc</keyword>
<evidence type="ECO:0000313" key="6">
    <source>
        <dbReference type="EMBL" id="KAF9742870.1"/>
    </source>
</evidence>
<dbReference type="Pfam" id="PF01753">
    <property type="entry name" value="zf-MYND"/>
    <property type="match status" value="1"/>
</dbReference>
<feature type="domain" description="MYND-type" evidence="5">
    <location>
        <begin position="20"/>
        <end position="57"/>
    </location>
</feature>
<organism evidence="6 7">
    <name type="scientific">Bionectria ochroleuca</name>
    <name type="common">Gliocladium roseum</name>
    <dbReference type="NCBI Taxonomy" id="29856"/>
    <lineage>
        <taxon>Eukaryota</taxon>
        <taxon>Fungi</taxon>
        <taxon>Dikarya</taxon>
        <taxon>Ascomycota</taxon>
        <taxon>Pezizomycotina</taxon>
        <taxon>Sordariomycetes</taxon>
        <taxon>Hypocreomycetidae</taxon>
        <taxon>Hypocreales</taxon>
        <taxon>Bionectriaceae</taxon>
        <taxon>Clonostachys</taxon>
    </lineage>
</organism>
<evidence type="ECO:0000256" key="4">
    <source>
        <dbReference type="PROSITE-ProRule" id="PRU00134"/>
    </source>
</evidence>
<dbReference type="PROSITE" id="PS01360">
    <property type="entry name" value="ZF_MYND_1"/>
    <property type="match status" value="1"/>
</dbReference>